<protein>
    <submittedName>
        <fullName evidence="1">Uncharacterized protein</fullName>
    </submittedName>
</protein>
<dbReference type="Proteomes" id="UP000321570">
    <property type="component" value="Unassembled WGS sequence"/>
</dbReference>
<sequence>MIETLSSLHDTDGVMGVLAQMQHTGIHPSPKAIISLSKTDALKSCLLRALQLENEESLEMACATYEHSIASSKPQNARDWGLHAALFRCYLPDP</sequence>
<feature type="non-terminal residue" evidence="1">
    <location>
        <position position="94"/>
    </location>
</feature>
<organism evidence="1 2">
    <name type="scientific">Hymenolepis diminuta</name>
    <name type="common">Rat tapeworm</name>
    <dbReference type="NCBI Taxonomy" id="6216"/>
    <lineage>
        <taxon>Eukaryota</taxon>
        <taxon>Metazoa</taxon>
        <taxon>Spiralia</taxon>
        <taxon>Lophotrochozoa</taxon>
        <taxon>Platyhelminthes</taxon>
        <taxon>Cestoda</taxon>
        <taxon>Eucestoda</taxon>
        <taxon>Cyclophyllidea</taxon>
        <taxon>Hymenolepididae</taxon>
        <taxon>Hymenolepis</taxon>
    </lineage>
</organism>
<proteinExistence type="predicted"/>
<evidence type="ECO:0000313" key="1">
    <source>
        <dbReference type="EMBL" id="VUZ50317.1"/>
    </source>
</evidence>
<evidence type="ECO:0000313" key="2">
    <source>
        <dbReference type="Proteomes" id="UP000321570"/>
    </source>
</evidence>
<dbReference type="EMBL" id="CABIJS010000356">
    <property type="protein sequence ID" value="VUZ50317.1"/>
    <property type="molecule type" value="Genomic_DNA"/>
</dbReference>
<name>A0A564YST2_HYMDI</name>
<reference evidence="1 2" key="1">
    <citation type="submission" date="2019-07" db="EMBL/GenBank/DDBJ databases">
        <authorList>
            <person name="Jastrzebski P J."/>
            <person name="Paukszto L."/>
            <person name="Jastrzebski P J."/>
        </authorList>
    </citation>
    <scope>NUCLEOTIDE SEQUENCE [LARGE SCALE GENOMIC DNA]</scope>
    <source>
        <strain evidence="1 2">WMS-il1</strain>
    </source>
</reference>
<gene>
    <name evidence="1" type="ORF">WMSIL1_LOCUS9328</name>
</gene>
<accession>A0A564YST2</accession>
<dbReference type="AlphaFoldDB" id="A0A564YST2"/>
<keyword evidence="2" id="KW-1185">Reference proteome</keyword>